<evidence type="ECO:0000313" key="2">
    <source>
        <dbReference type="EMBL" id="KAF9537508.1"/>
    </source>
</evidence>
<protein>
    <submittedName>
        <fullName evidence="2">Uncharacterized protein</fullName>
    </submittedName>
</protein>
<reference evidence="2" key="1">
    <citation type="journal article" date="2020" name="Fungal Divers.">
        <title>Resolving the Mortierellaceae phylogeny through synthesis of multi-gene phylogenetics and phylogenomics.</title>
        <authorList>
            <person name="Vandepol N."/>
            <person name="Liber J."/>
            <person name="Desiro A."/>
            <person name="Na H."/>
            <person name="Kennedy M."/>
            <person name="Barry K."/>
            <person name="Grigoriev I.V."/>
            <person name="Miller A.N."/>
            <person name="O'Donnell K."/>
            <person name="Stajich J.E."/>
            <person name="Bonito G."/>
        </authorList>
    </citation>
    <scope>NUCLEOTIDE SEQUENCE</scope>
    <source>
        <strain evidence="2">NRRL 2591</strain>
    </source>
</reference>
<feature type="region of interest" description="Disordered" evidence="1">
    <location>
        <begin position="120"/>
        <end position="217"/>
    </location>
</feature>
<organism evidence="2 3">
    <name type="scientific">Mortierella hygrophila</name>
    <dbReference type="NCBI Taxonomy" id="979708"/>
    <lineage>
        <taxon>Eukaryota</taxon>
        <taxon>Fungi</taxon>
        <taxon>Fungi incertae sedis</taxon>
        <taxon>Mucoromycota</taxon>
        <taxon>Mortierellomycotina</taxon>
        <taxon>Mortierellomycetes</taxon>
        <taxon>Mortierellales</taxon>
        <taxon>Mortierellaceae</taxon>
        <taxon>Mortierella</taxon>
    </lineage>
</organism>
<proteinExistence type="predicted"/>
<keyword evidence="3" id="KW-1185">Reference proteome</keyword>
<dbReference type="EMBL" id="JAAAXW010000392">
    <property type="protein sequence ID" value="KAF9537508.1"/>
    <property type="molecule type" value="Genomic_DNA"/>
</dbReference>
<evidence type="ECO:0000313" key="3">
    <source>
        <dbReference type="Proteomes" id="UP000723463"/>
    </source>
</evidence>
<name>A0A9P6EXU8_9FUNG</name>
<feature type="compositionally biased region" description="Basic residues" evidence="1">
    <location>
        <begin position="182"/>
        <end position="217"/>
    </location>
</feature>
<feature type="compositionally biased region" description="Acidic residues" evidence="1">
    <location>
        <begin position="137"/>
        <end position="161"/>
    </location>
</feature>
<gene>
    <name evidence="2" type="ORF">EC957_008060</name>
</gene>
<feature type="region of interest" description="Disordered" evidence="1">
    <location>
        <begin position="21"/>
        <end position="46"/>
    </location>
</feature>
<dbReference type="Proteomes" id="UP000723463">
    <property type="component" value="Unassembled WGS sequence"/>
</dbReference>
<comment type="caution">
    <text evidence="2">The sequence shown here is derived from an EMBL/GenBank/DDBJ whole genome shotgun (WGS) entry which is preliminary data.</text>
</comment>
<evidence type="ECO:0000256" key="1">
    <source>
        <dbReference type="SAM" id="MobiDB-lite"/>
    </source>
</evidence>
<feature type="non-terminal residue" evidence="2">
    <location>
        <position position="1"/>
    </location>
</feature>
<sequence length="811" mass="87186">MNAADPIGQHTFNALTNDKHHHHHNVDHHHHKHHKKPHHKKPHHDKHPIAKKMHLVCEGKVIDTLKCPIKACGAIAADVEAVDSNSVDASSSTFDANNNGGTDSIPQVFIKMDLPCSKEPPKGCAADVAMTSQDATDSTEESDPTETSDDSEETGSEDSDTIELAKRDNAADTDFEASNHGAGHKHRHHHHSRHHRHGKHHHHAKHHHNNKHSQKNKHPWKDLCVAVGDFCGSSLYGCDFNHKTWYRCYAIGERPTVIKVDAEECRGPPPVKKCPCPADFVLAVCGSQLPAKCNADPTEIYHCPGGPHSEFEVLKKCPPGTACVPSKHGNDATCGYESCECTGDKEYCSSQFPERCGLKKNTIYKCVDGKLTDVKSCDDTAQECVAAGDGAACGSCKCSDDGEICGDAFPLKCRRSATGLYKCKKGESPELIKECLPGYCSTSVASLSSIVFESEDAKDVCIDGCDCVKEGDFCGRSFSPECGLHANTLYKCRGPRAKPEEKEKCENSCIVKAGDNVCKNDCTCPNADPICGAELPASCDADSNTIYVCRDGNGGTPEPIDICPPGKQCQKKPFPEGAVCGSDNCDCTGIGEVCSNAFPDKCGLQKNTIYKCTADGKPDKLKTCEGDKTCVSVADGAVCVNCECVDFGTVCGKIFPRHCNLKATALYTCKKGEDPVLHKDCYPNTCSPSKGDVFEAAAITMDTCIDKCVCVGAGKVCGSTFHPDCNLRGSTLFKCESKGTTPIELEKCKHGECIVSNGDNKCANENKCTCPDGFASVCGSTFPPECNLNADTVYKCFDKGVDPVPGDECKP</sequence>
<accession>A0A9P6EXU8</accession>
<dbReference type="AlphaFoldDB" id="A0A9P6EXU8"/>